<feature type="transmembrane region" description="Helical" evidence="1">
    <location>
        <begin position="125"/>
        <end position="152"/>
    </location>
</feature>
<sequence precursor="true">MHSLLPDATTWALALSGGLLLTLMAAATGLPFMALAGQTLATTRRRVFYDKCARQLAMLVAVLSPLSLLLTGISVLRAVQMEPDMLAGPYRMPVVALLALHAGTTLCAVLYFVTWKGLASRLPLLHRLFGLSAGIGGAKTLFVALAIVRALFVAGHPLPATGSALEVMLALLLPAGNALLWPAFGLALCAAAAFGGVYGTQWLVLRRQQDDFGRDHYNFTLPWCAAWGMYGTVVMLAPLGYVLWRALSQVSPTFGVLPPLVPFALCILAPALCLTCSMAVTRSATPMRLKPAITVAVLAAIAGTAGVLSTLLSLSRIG</sequence>
<evidence type="ECO:0000313" key="2">
    <source>
        <dbReference type="EMBL" id="ABM28177.1"/>
    </source>
</evidence>
<feature type="transmembrane region" description="Helical" evidence="1">
    <location>
        <begin position="178"/>
        <end position="198"/>
    </location>
</feature>
<keyword evidence="1" id="KW-0472">Membrane</keyword>
<feature type="transmembrane region" description="Helical" evidence="1">
    <location>
        <begin position="219"/>
        <end position="244"/>
    </location>
</feature>
<feature type="transmembrane region" description="Helical" evidence="1">
    <location>
        <begin position="56"/>
        <end position="78"/>
    </location>
</feature>
<accession>A0A0H3A763</accession>
<feature type="transmembrane region" description="Helical" evidence="1">
    <location>
        <begin position="292"/>
        <end position="314"/>
    </location>
</feature>
<dbReference type="KEGG" id="dvl:Dvul_1157"/>
<evidence type="ECO:0000313" key="3">
    <source>
        <dbReference type="Proteomes" id="UP000009173"/>
    </source>
</evidence>
<gene>
    <name evidence="2" type="ordered locus">Dvul_1157</name>
</gene>
<dbReference type="Proteomes" id="UP000009173">
    <property type="component" value="Chromosome"/>
</dbReference>
<dbReference type="HOGENOM" id="CLU_058788_0_0_7"/>
<feature type="transmembrane region" description="Helical" evidence="1">
    <location>
        <begin position="12"/>
        <end position="35"/>
    </location>
</feature>
<feature type="transmembrane region" description="Helical" evidence="1">
    <location>
        <begin position="256"/>
        <end position="280"/>
    </location>
</feature>
<feature type="transmembrane region" description="Helical" evidence="1">
    <location>
        <begin position="90"/>
        <end position="113"/>
    </location>
</feature>
<dbReference type="RefSeq" id="WP_011792103.1">
    <property type="nucleotide sequence ID" value="NC_008751.1"/>
</dbReference>
<evidence type="ECO:0000256" key="1">
    <source>
        <dbReference type="SAM" id="Phobius"/>
    </source>
</evidence>
<name>A0A0H3A763_NITV4</name>
<dbReference type="EMBL" id="CP000527">
    <property type="protein sequence ID" value="ABM28177.1"/>
    <property type="molecule type" value="Genomic_DNA"/>
</dbReference>
<dbReference type="AlphaFoldDB" id="A0A0H3A763"/>
<protein>
    <submittedName>
        <fullName evidence="2">Uncharacterized protein</fullName>
    </submittedName>
</protein>
<reference evidence="3" key="1">
    <citation type="journal article" date="2009" name="Environ. Microbiol.">
        <title>Contribution of mobile genetic elements to Desulfovibrio vulgaris genome plasticity.</title>
        <authorList>
            <person name="Walker C.B."/>
            <person name="Stolyar S."/>
            <person name="Chivian D."/>
            <person name="Pinel N."/>
            <person name="Gabster J.A."/>
            <person name="Dehal P.S."/>
            <person name="He Z."/>
            <person name="Yang Z.K."/>
            <person name="Yen H.C."/>
            <person name="Zhou J."/>
            <person name="Wall J.D."/>
            <person name="Hazen T.C."/>
            <person name="Arkin A.P."/>
            <person name="Stahl D.A."/>
        </authorList>
    </citation>
    <scope>NUCLEOTIDE SEQUENCE [LARGE SCALE GENOMIC DNA]</scope>
    <source>
        <strain evidence="3">DP4</strain>
    </source>
</reference>
<keyword evidence="1" id="KW-0812">Transmembrane</keyword>
<organism evidence="2 3">
    <name type="scientific">Nitratidesulfovibrio vulgaris (strain DP4)</name>
    <name type="common">Desulfovibrio vulgaris</name>
    <dbReference type="NCBI Taxonomy" id="391774"/>
    <lineage>
        <taxon>Bacteria</taxon>
        <taxon>Pseudomonadati</taxon>
        <taxon>Thermodesulfobacteriota</taxon>
        <taxon>Desulfovibrionia</taxon>
        <taxon>Desulfovibrionales</taxon>
        <taxon>Desulfovibrionaceae</taxon>
        <taxon>Nitratidesulfovibrio</taxon>
    </lineage>
</organism>
<proteinExistence type="predicted"/>
<keyword evidence="1" id="KW-1133">Transmembrane helix</keyword>